<gene>
    <name evidence="2" type="ORF">GCM10007368_20290</name>
</gene>
<evidence type="ECO:0000313" key="2">
    <source>
        <dbReference type="EMBL" id="GGI08263.1"/>
    </source>
</evidence>
<organism evidence="2 3">
    <name type="scientific">Isoptericola cucumis</name>
    <dbReference type="NCBI Taxonomy" id="1776856"/>
    <lineage>
        <taxon>Bacteria</taxon>
        <taxon>Bacillati</taxon>
        <taxon>Actinomycetota</taxon>
        <taxon>Actinomycetes</taxon>
        <taxon>Micrococcales</taxon>
        <taxon>Promicromonosporaceae</taxon>
        <taxon>Isoptericola</taxon>
    </lineage>
</organism>
<dbReference type="InterPro" id="IPR029016">
    <property type="entry name" value="GAF-like_dom_sf"/>
</dbReference>
<evidence type="ECO:0000256" key="1">
    <source>
        <dbReference type="SAM" id="MobiDB-lite"/>
    </source>
</evidence>
<accession>A0ABQ2B8S9</accession>
<dbReference type="EMBL" id="BMDG01000006">
    <property type="protein sequence ID" value="GGI08263.1"/>
    <property type="molecule type" value="Genomic_DNA"/>
</dbReference>
<reference evidence="3" key="1">
    <citation type="journal article" date="2019" name="Int. J. Syst. Evol. Microbiol.">
        <title>The Global Catalogue of Microorganisms (GCM) 10K type strain sequencing project: providing services to taxonomists for standard genome sequencing and annotation.</title>
        <authorList>
            <consortium name="The Broad Institute Genomics Platform"/>
            <consortium name="The Broad Institute Genome Sequencing Center for Infectious Disease"/>
            <person name="Wu L."/>
            <person name="Ma J."/>
        </authorList>
    </citation>
    <scope>NUCLEOTIDE SEQUENCE [LARGE SCALE GENOMIC DNA]</scope>
    <source>
        <strain evidence="3">CCM 8653</strain>
    </source>
</reference>
<evidence type="ECO:0000313" key="3">
    <source>
        <dbReference type="Proteomes" id="UP000632535"/>
    </source>
</evidence>
<dbReference type="RefSeq" id="WP_188523586.1">
    <property type="nucleotide sequence ID" value="NZ_BMDG01000006.1"/>
</dbReference>
<dbReference type="Proteomes" id="UP000632535">
    <property type="component" value="Unassembled WGS sequence"/>
</dbReference>
<comment type="caution">
    <text evidence="2">The sequence shown here is derived from an EMBL/GenBank/DDBJ whole genome shotgun (WGS) entry which is preliminary data.</text>
</comment>
<dbReference type="Gene3D" id="3.30.450.40">
    <property type="match status" value="1"/>
</dbReference>
<proteinExistence type="predicted"/>
<feature type="compositionally biased region" description="Low complexity" evidence="1">
    <location>
        <begin position="1"/>
        <end position="12"/>
    </location>
</feature>
<keyword evidence="3" id="KW-1185">Reference proteome</keyword>
<feature type="region of interest" description="Disordered" evidence="1">
    <location>
        <begin position="1"/>
        <end position="26"/>
    </location>
</feature>
<sequence length="430" mass="44533">MRKATDAAAHPGGRPRRTGPRHDPTGVRAAYETFLGTGEPPAGVDPLVAASWRRSLRSGVDPDAPHAAAPLGRDQLADYRQGHPLAPAMPVVRELVVDAAADDGLVVAVSDETGRLLWVEGSRGLRGTVERVGFVEGAVWREESVGTNAPGTALATRRAVQVIGAEHYSRPVQELSCAAAPIHDLATGRVLGVLDVTGGPAAASNVVLSLVRATVATVERELAARAAAGVRAGPDASLSGAAPDLVVLGRPTLRTVRGVQPLSLRHAEILLLLAEHPGGLGADELAVLLHPGELSDVTVRAEVSRLRRVVGPLLADSRPYRLARPLRTDAGDVREALGRGDVRTAAGRYAPLLPRSGAPGVEALRAELAAEVRAAVLASHDLAALDAWVRGVDGADDHAAWTRLLAVAAPGSPHAVRAGAHVALLDAELS</sequence>
<name>A0ABQ2B8S9_9MICO</name>
<protein>
    <submittedName>
        <fullName evidence="2">Transcriptional regulator</fullName>
    </submittedName>
</protein>